<name>A0A7W7ZXW5_9ACTN</name>
<keyword evidence="1" id="KW-0472">Membrane</keyword>
<comment type="caution">
    <text evidence="2">The sequence shown here is derived from an EMBL/GenBank/DDBJ whole genome shotgun (WGS) entry which is preliminary data.</text>
</comment>
<evidence type="ECO:0000313" key="3">
    <source>
        <dbReference type="Proteomes" id="UP000568380"/>
    </source>
</evidence>
<reference evidence="2 3" key="1">
    <citation type="submission" date="2020-08" db="EMBL/GenBank/DDBJ databases">
        <title>Genomic Encyclopedia of Type Strains, Phase IV (KMG-IV): sequencing the most valuable type-strain genomes for metagenomic binning, comparative biology and taxonomic classification.</title>
        <authorList>
            <person name="Goeker M."/>
        </authorList>
    </citation>
    <scope>NUCLEOTIDE SEQUENCE [LARGE SCALE GENOMIC DNA]</scope>
    <source>
        <strain evidence="2 3">DSM 45385</strain>
    </source>
</reference>
<proteinExistence type="predicted"/>
<organism evidence="2 3">
    <name type="scientific">Nonomuraea endophytica</name>
    <dbReference type="NCBI Taxonomy" id="714136"/>
    <lineage>
        <taxon>Bacteria</taxon>
        <taxon>Bacillati</taxon>
        <taxon>Actinomycetota</taxon>
        <taxon>Actinomycetes</taxon>
        <taxon>Streptosporangiales</taxon>
        <taxon>Streptosporangiaceae</taxon>
        <taxon>Nonomuraea</taxon>
    </lineage>
</organism>
<dbReference type="AlphaFoldDB" id="A0A7W7ZXW5"/>
<keyword evidence="1" id="KW-1133">Transmembrane helix</keyword>
<evidence type="ECO:0000313" key="2">
    <source>
        <dbReference type="EMBL" id="MBB5075305.1"/>
    </source>
</evidence>
<keyword evidence="1" id="KW-0812">Transmembrane</keyword>
<dbReference type="RefSeq" id="WP_184958343.1">
    <property type="nucleotide sequence ID" value="NZ_JACHIN010000001.1"/>
</dbReference>
<protein>
    <submittedName>
        <fullName evidence="2">Uncharacterized protein</fullName>
    </submittedName>
</protein>
<accession>A0A7W7ZXW5</accession>
<evidence type="ECO:0000256" key="1">
    <source>
        <dbReference type="SAM" id="Phobius"/>
    </source>
</evidence>
<feature type="transmembrane region" description="Helical" evidence="1">
    <location>
        <begin position="65"/>
        <end position="87"/>
    </location>
</feature>
<dbReference type="EMBL" id="JACHIN010000001">
    <property type="protein sequence ID" value="MBB5075305.1"/>
    <property type="molecule type" value="Genomic_DNA"/>
</dbReference>
<feature type="transmembrane region" description="Helical" evidence="1">
    <location>
        <begin position="21"/>
        <end position="45"/>
    </location>
</feature>
<dbReference type="Proteomes" id="UP000568380">
    <property type="component" value="Unassembled WGS sequence"/>
</dbReference>
<sequence>MAINRALAAIRLGNSLSVDRYPPWAVGAMGAVAGWVVLTHVIGLATGVPQSLLAESLSWGLAAQWVEHGLALVAMGFLLTSMVEALLHRRRTA</sequence>
<keyword evidence="3" id="KW-1185">Reference proteome</keyword>
<gene>
    <name evidence="2" type="ORF">HNR40_000751</name>
</gene>